<evidence type="ECO:0000313" key="1">
    <source>
        <dbReference type="EMBL" id="JAH75816.1"/>
    </source>
</evidence>
<sequence>MVEVKTRYSEVKKLTGLVQELKLALVLLFLGVS</sequence>
<dbReference type="AlphaFoldDB" id="A0A0E9VCT8"/>
<proteinExistence type="predicted"/>
<name>A0A0E9VCT8_ANGAN</name>
<reference evidence="1" key="2">
    <citation type="journal article" date="2015" name="Fish Shellfish Immunol.">
        <title>Early steps in the European eel (Anguilla anguilla)-Vibrio vulnificus interaction in the gills: Role of the RtxA13 toxin.</title>
        <authorList>
            <person name="Callol A."/>
            <person name="Pajuelo D."/>
            <person name="Ebbesson L."/>
            <person name="Teles M."/>
            <person name="MacKenzie S."/>
            <person name="Amaro C."/>
        </authorList>
    </citation>
    <scope>NUCLEOTIDE SEQUENCE</scope>
</reference>
<dbReference type="EMBL" id="GBXM01032761">
    <property type="protein sequence ID" value="JAH75816.1"/>
    <property type="molecule type" value="Transcribed_RNA"/>
</dbReference>
<reference evidence="1" key="1">
    <citation type="submission" date="2014-11" db="EMBL/GenBank/DDBJ databases">
        <authorList>
            <person name="Amaro Gonzalez C."/>
        </authorList>
    </citation>
    <scope>NUCLEOTIDE SEQUENCE</scope>
</reference>
<organism evidence="1">
    <name type="scientific">Anguilla anguilla</name>
    <name type="common">European freshwater eel</name>
    <name type="synonym">Muraena anguilla</name>
    <dbReference type="NCBI Taxonomy" id="7936"/>
    <lineage>
        <taxon>Eukaryota</taxon>
        <taxon>Metazoa</taxon>
        <taxon>Chordata</taxon>
        <taxon>Craniata</taxon>
        <taxon>Vertebrata</taxon>
        <taxon>Euteleostomi</taxon>
        <taxon>Actinopterygii</taxon>
        <taxon>Neopterygii</taxon>
        <taxon>Teleostei</taxon>
        <taxon>Anguilliformes</taxon>
        <taxon>Anguillidae</taxon>
        <taxon>Anguilla</taxon>
    </lineage>
</organism>
<protein>
    <submittedName>
        <fullName evidence="1">Uncharacterized protein</fullName>
    </submittedName>
</protein>
<accession>A0A0E9VCT8</accession>